<dbReference type="eggNOG" id="ENOG502S84R">
    <property type="taxonomic scope" value="Eukaryota"/>
</dbReference>
<protein>
    <submittedName>
        <fullName evidence="2">Predicted protein</fullName>
    </submittedName>
</protein>
<proteinExistence type="predicted"/>
<name>C1MMH9_MICPC</name>
<feature type="compositionally biased region" description="Low complexity" evidence="1">
    <location>
        <begin position="1"/>
        <end position="39"/>
    </location>
</feature>
<dbReference type="GeneID" id="9682367"/>
<dbReference type="KEGG" id="mpp:MICPUCDRAFT_56535"/>
<dbReference type="AlphaFoldDB" id="C1MMH9"/>
<gene>
    <name evidence="2" type="ORF">MICPUCDRAFT_56535</name>
</gene>
<dbReference type="InterPro" id="IPR011990">
    <property type="entry name" value="TPR-like_helical_dom_sf"/>
</dbReference>
<dbReference type="Proteomes" id="UP000001876">
    <property type="component" value="Unassembled WGS sequence"/>
</dbReference>
<dbReference type="Gene3D" id="1.25.40.10">
    <property type="entry name" value="Tetratricopeptide repeat domain"/>
    <property type="match status" value="1"/>
</dbReference>
<accession>C1MMH9</accession>
<evidence type="ECO:0000313" key="2">
    <source>
        <dbReference type="EMBL" id="EEH58573.1"/>
    </source>
</evidence>
<dbReference type="NCBIfam" id="NF047558">
    <property type="entry name" value="TPR_END_plus"/>
    <property type="match status" value="1"/>
</dbReference>
<dbReference type="RefSeq" id="XP_003056928.1">
    <property type="nucleotide sequence ID" value="XM_003056882.1"/>
</dbReference>
<dbReference type="SUPFAM" id="SSF48452">
    <property type="entry name" value="TPR-like"/>
    <property type="match status" value="1"/>
</dbReference>
<organism evidence="3">
    <name type="scientific">Micromonas pusilla (strain CCMP1545)</name>
    <name type="common">Picoplanktonic green alga</name>
    <dbReference type="NCBI Taxonomy" id="564608"/>
    <lineage>
        <taxon>Eukaryota</taxon>
        <taxon>Viridiplantae</taxon>
        <taxon>Chlorophyta</taxon>
        <taxon>Mamiellophyceae</taxon>
        <taxon>Mamiellales</taxon>
        <taxon>Mamiellaceae</taxon>
        <taxon>Micromonas</taxon>
    </lineage>
</organism>
<evidence type="ECO:0000313" key="3">
    <source>
        <dbReference type="Proteomes" id="UP000001876"/>
    </source>
</evidence>
<feature type="region of interest" description="Disordered" evidence="1">
    <location>
        <begin position="1"/>
        <end position="75"/>
    </location>
</feature>
<sequence length="311" mass="31581">MHASSASVAARAGAARATTTTKRPVASARSAASNNASARARARASARDNPGFDPNDPMTWNASAGGDGEMGFTDMGAPVDDLMQLDDAQLATLLGADGATVPVMLDGEGVVVSSAGAAADSGELEAAPAPEFTLAPETAAAAIDKGLAQYKEGNVEEALATFTSALDLPGSGPIRRRRAMVKPAGPSLGFEDADVSLNEQIAIHYNCACCYAKLGDVQSGLVSLVRSMEAGYDDYANVRGDDDIASLRADDRFEGIMARFEPRGVLEGVMDALSRGTTNQQRKSGGAPAGGGGGALIGGFIDAVKGKLGGK</sequence>
<dbReference type="OrthoDB" id="497225at2759"/>
<keyword evidence="3" id="KW-1185">Reference proteome</keyword>
<evidence type="ECO:0000256" key="1">
    <source>
        <dbReference type="SAM" id="MobiDB-lite"/>
    </source>
</evidence>
<dbReference type="EMBL" id="GG663737">
    <property type="protein sequence ID" value="EEH58573.1"/>
    <property type="molecule type" value="Genomic_DNA"/>
</dbReference>
<reference evidence="2 3" key="1">
    <citation type="journal article" date="2009" name="Science">
        <title>Green evolution and dynamic adaptations revealed by genomes of the marine picoeukaryotes Micromonas.</title>
        <authorList>
            <person name="Worden A.Z."/>
            <person name="Lee J.H."/>
            <person name="Mock T."/>
            <person name="Rouze P."/>
            <person name="Simmons M.P."/>
            <person name="Aerts A.L."/>
            <person name="Allen A.E."/>
            <person name="Cuvelier M.L."/>
            <person name="Derelle E."/>
            <person name="Everett M.V."/>
            <person name="Foulon E."/>
            <person name="Grimwood J."/>
            <person name="Gundlach H."/>
            <person name="Henrissat B."/>
            <person name="Napoli C."/>
            <person name="McDonald S.M."/>
            <person name="Parker M.S."/>
            <person name="Rombauts S."/>
            <person name="Salamov A."/>
            <person name="Von Dassow P."/>
            <person name="Badger J.H."/>
            <person name="Coutinho P.M."/>
            <person name="Demir E."/>
            <person name="Dubchak I."/>
            <person name="Gentemann C."/>
            <person name="Eikrem W."/>
            <person name="Gready J.E."/>
            <person name="John U."/>
            <person name="Lanier W."/>
            <person name="Lindquist E.A."/>
            <person name="Lucas S."/>
            <person name="Mayer K.F."/>
            <person name="Moreau H."/>
            <person name="Not F."/>
            <person name="Otillar R."/>
            <person name="Panaud O."/>
            <person name="Pangilinan J."/>
            <person name="Paulsen I."/>
            <person name="Piegu B."/>
            <person name="Poliakov A."/>
            <person name="Robbens S."/>
            <person name="Schmutz J."/>
            <person name="Toulza E."/>
            <person name="Wyss T."/>
            <person name="Zelensky A."/>
            <person name="Zhou K."/>
            <person name="Armbrust E.V."/>
            <person name="Bhattacharya D."/>
            <person name="Goodenough U.W."/>
            <person name="Van de Peer Y."/>
            <person name="Grigoriev I.V."/>
        </authorList>
    </citation>
    <scope>NUCLEOTIDE SEQUENCE [LARGE SCALE GENOMIC DNA]</scope>
    <source>
        <strain evidence="2 3">CCMP1545</strain>
    </source>
</reference>
<dbReference type="OMA" id="HYNCACC"/>